<dbReference type="PANTHER" id="PTHR46273">
    <property type="entry name" value="MYOSUPPRESSIN RECEPTOR 1, ISOFORM B-RELATED"/>
    <property type="match status" value="1"/>
</dbReference>
<evidence type="ECO:0000256" key="4">
    <source>
        <dbReference type="ARBA" id="ARBA00023136"/>
    </source>
</evidence>
<feature type="transmembrane region" description="Helical" evidence="5">
    <location>
        <begin position="175"/>
        <end position="197"/>
    </location>
</feature>
<dbReference type="AlphaFoldDB" id="A0A7J7J4N4"/>
<dbReference type="SUPFAM" id="SSF81321">
    <property type="entry name" value="Family A G protein-coupled receptor-like"/>
    <property type="match status" value="1"/>
</dbReference>
<comment type="subcellular location">
    <subcellularLocation>
        <location evidence="1">Membrane</location>
    </subcellularLocation>
</comment>
<dbReference type="EMBL" id="VXIV02003139">
    <property type="protein sequence ID" value="KAF6021063.1"/>
    <property type="molecule type" value="Genomic_DNA"/>
</dbReference>
<dbReference type="PROSITE" id="PS50262">
    <property type="entry name" value="G_PROTEIN_RECEP_F1_2"/>
    <property type="match status" value="1"/>
</dbReference>
<protein>
    <submittedName>
        <fullName evidence="7">Dmsr-8</fullName>
    </submittedName>
</protein>
<feature type="transmembrane region" description="Helical" evidence="5">
    <location>
        <begin position="141"/>
        <end position="163"/>
    </location>
</feature>
<evidence type="ECO:0000313" key="8">
    <source>
        <dbReference type="Proteomes" id="UP000593567"/>
    </source>
</evidence>
<dbReference type="CDD" id="cd14978">
    <property type="entry name" value="7tmA_FMRFamide_R-like"/>
    <property type="match status" value="1"/>
</dbReference>
<feature type="domain" description="G-protein coupled receptors family 1 profile" evidence="6">
    <location>
        <begin position="1"/>
        <end position="198"/>
    </location>
</feature>
<dbReference type="Proteomes" id="UP000593567">
    <property type="component" value="Unassembled WGS sequence"/>
</dbReference>
<evidence type="ECO:0000313" key="7">
    <source>
        <dbReference type="EMBL" id="KAF6021063.1"/>
    </source>
</evidence>
<evidence type="ECO:0000256" key="2">
    <source>
        <dbReference type="ARBA" id="ARBA00022692"/>
    </source>
</evidence>
<dbReference type="Gene3D" id="1.20.1070.10">
    <property type="entry name" value="Rhodopsin 7-helix transmembrane proteins"/>
    <property type="match status" value="1"/>
</dbReference>
<gene>
    <name evidence="7" type="ORF">EB796_020710</name>
</gene>
<evidence type="ECO:0000256" key="1">
    <source>
        <dbReference type="ARBA" id="ARBA00004370"/>
    </source>
</evidence>
<evidence type="ECO:0000256" key="5">
    <source>
        <dbReference type="SAM" id="Phobius"/>
    </source>
</evidence>
<feature type="transmembrane region" description="Helical" evidence="5">
    <location>
        <begin position="30"/>
        <end position="50"/>
    </location>
</feature>
<evidence type="ECO:0000259" key="6">
    <source>
        <dbReference type="PROSITE" id="PS50262"/>
    </source>
</evidence>
<dbReference type="GO" id="GO:0008528">
    <property type="term" value="F:G protein-coupled peptide receptor activity"/>
    <property type="evidence" value="ECO:0007669"/>
    <property type="project" value="InterPro"/>
</dbReference>
<proteinExistence type="predicted"/>
<feature type="transmembrane region" description="Helical" evidence="5">
    <location>
        <begin position="88"/>
        <end position="115"/>
    </location>
</feature>
<dbReference type="InterPro" id="IPR053219">
    <property type="entry name" value="GPCR_Dmsr-1"/>
</dbReference>
<keyword evidence="2 5" id="KW-0812">Transmembrane</keyword>
<keyword evidence="4 5" id="KW-0472">Membrane</keyword>
<sequence length="287" mass="32697">MWMTVALATFRYIFVCKHTLAQKLCTVRRAYICVVLVAVATLALCIPYMLCYEIGPTPSSFQHNVTHLWITQTKMCTKNDGVLETFTFLIAGGVLKTGACVVLLFFTITLVVALYKVKQKREAIQQKQQSKSKEREHNRTTVMLIAVVLSFGIAELPQGILVLACTGNDWFFKEVYRYLGDILDTITLFNTSFNFVLYTTMSQKFRDTFYIKLIRPVKRILPCVNKQYQDVRQTDEDWQLTKNATKLVTPSATAEELRNPSNLTVTTEVTLANSENPKEPDSKTTLF</sequence>
<dbReference type="OrthoDB" id="5864054at2759"/>
<dbReference type="PANTHER" id="PTHR46273:SF4">
    <property type="entry name" value="AT19640P"/>
    <property type="match status" value="1"/>
</dbReference>
<dbReference type="GO" id="GO:0005886">
    <property type="term" value="C:plasma membrane"/>
    <property type="evidence" value="ECO:0007669"/>
    <property type="project" value="TreeGrafter"/>
</dbReference>
<evidence type="ECO:0000256" key="3">
    <source>
        <dbReference type="ARBA" id="ARBA00022989"/>
    </source>
</evidence>
<keyword evidence="3 5" id="KW-1133">Transmembrane helix</keyword>
<name>A0A7J7J4N4_BUGNE</name>
<organism evidence="7 8">
    <name type="scientific">Bugula neritina</name>
    <name type="common">Brown bryozoan</name>
    <name type="synonym">Sertularia neritina</name>
    <dbReference type="NCBI Taxonomy" id="10212"/>
    <lineage>
        <taxon>Eukaryota</taxon>
        <taxon>Metazoa</taxon>
        <taxon>Spiralia</taxon>
        <taxon>Lophotrochozoa</taxon>
        <taxon>Bryozoa</taxon>
        <taxon>Gymnolaemata</taxon>
        <taxon>Cheilostomatida</taxon>
        <taxon>Flustrina</taxon>
        <taxon>Buguloidea</taxon>
        <taxon>Bugulidae</taxon>
        <taxon>Bugula</taxon>
    </lineage>
</organism>
<dbReference type="InterPro" id="IPR019427">
    <property type="entry name" value="7TM_GPCR_serpentine_rcpt_Srw"/>
</dbReference>
<dbReference type="InterPro" id="IPR017452">
    <property type="entry name" value="GPCR_Rhodpsn_7TM"/>
</dbReference>
<dbReference type="Pfam" id="PF10324">
    <property type="entry name" value="7TM_GPCR_Srw"/>
    <property type="match status" value="1"/>
</dbReference>
<keyword evidence="8" id="KW-1185">Reference proteome</keyword>
<reference evidence="7" key="1">
    <citation type="submission" date="2020-06" db="EMBL/GenBank/DDBJ databases">
        <title>Draft genome of Bugula neritina, a colonial animal packing powerful symbionts and potential medicines.</title>
        <authorList>
            <person name="Rayko M."/>
        </authorList>
    </citation>
    <scope>NUCLEOTIDE SEQUENCE [LARGE SCALE GENOMIC DNA]</scope>
    <source>
        <strain evidence="7">Kwan_BN1</strain>
    </source>
</reference>
<accession>A0A7J7J4N4</accession>
<comment type="caution">
    <text evidence="7">The sequence shown here is derived from an EMBL/GenBank/DDBJ whole genome shotgun (WGS) entry which is preliminary data.</text>
</comment>